<organism evidence="2 3">
    <name type="scientific">Kribbella kalugense</name>
    <dbReference type="NCBI Taxonomy" id="2512221"/>
    <lineage>
        <taxon>Bacteria</taxon>
        <taxon>Bacillati</taxon>
        <taxon>Actinomycetota</taxon>
        <taxon>Actinomycetes</taxon>
        <taxon>Propionibacteriales</taxon>
        <taxon>Kribbellaceae</taxon>
        <taxon>Kribbella</taxon>
    </lineage>
</organism>
<gene>
    <name evidence="2" type="ORF">EV650_6966</name>
</gene>
<dbReference type="RefSeq" id="WP_134123341.1">
    <property type="nucleotide sequence ID" value="NZ_SODF01000003.1"/>
</dbReference>
<proteinExistence type="predicted"/>
<dbReference type="GO" id="GO:0003824">
    <property type="term" value="F:catalytic activity"/>
    <property type="evidence" value="ECO:0007669"/>
    <property type="project" value="InterPro"/>
</dbReference>
<dbReference type="PROSITE" id="PS51340">
    <property type="entry name" value="MOSC"/>
    <property type="match status" value="1"/>
</dbReference>
<evidence type="ECO:0000313" key="2">
    <source>
        <dbReference type="EMBL" id="TDW15484.1"/>
    </source>
</evidence>
<dbReference type="OrthoDB" id="192945at2"/>
<dbReference type="GO" id="GO:0030151">
    <property type="term" value="F:molybdenum ion binding"/>
    <property type="evidence" value="ECO:0007669"/>
    <property type="project" value="InterPro"/>
</dbReference>
<protein>
    <recommendedName>
        <fullName evidence="1">MOSC domain-containing protein</fullName>
    </recommendedName>
</protein>
<name>A0A4V3G6L5_9ACTN</name>
<dbReference type="SUPFAM" id="SSF50800">
    <property type="entry name" value="PK beta-barrel domain-like"/>
    <property type="match status" value="1"/>
</dbReference>
<dbReference type="Proteomes" id="UP000295447">
    <property type="component" value="Unassembled WGS sequence"/>
</dbReference>
<dbReference type="AlphaFoldDB" id="A0A4V3G6L5"/>
<dbReference type="InterPro" id="IPR005302">
    <property type="entry name" value="MoCF_Sase_C"/>
</dbReference>
<evidence type="ECO:0000259" key="1">
    <source>
        <dbReference type="PROSITE" id="PS51340"/>
    </source>
</evidence>
<dbReference type="Pfam" id="PF03473">
    <property type="entry name" value="MOSC"/>
    <property type="match status" value="1"/>
</dbReference>
<accession>A0A4V3G6L5</accession>
<comment type="caution">
    <text evidence="2">The sequence shown here is derived from an EMBL/GenBank/DDBJ whole genome shotgun (WGS) entry which is preliminary data.</text>
</comment>
<evidence type="ECO:0000313" key="3">
    <source>
        <dbReference type="Proteomes" id="UP000295447"/>
    </source>
</evidence>
<dbReference type="GO" id="GO:0030170">
    <property type="term" value="F:pyridoxal phosphate binding"/>
    <property type="evidence" value="ECO:0007669"/>
    <property type="project" value="InterPro"/>
</dbReference>
<reference evidence="2 3" key="1">
    <citation type="submission" date="2019-03" db="EMBL/GenBank/DDBJ databases">
        <title>Genomic Encyclopedia of Type Strains, Phase III (KMG-III): the genomes of soil and plant-associated and newly described type strains.</title>
        <authorList>
            <person name="Whitman W."/>
        </authorList>
    </citation>
    <scope>NUCLEOTIDE SEQUENCE [LARGE SCALE GENOMIC DNA]</scope>
    <source>
        <strain evidence="2 3">VKM Ac-2570</strain>
    </source>
</reference>
<sequence>MGIPIEIVALVVSRRHAFEGRPQDGPRPDPEPVARTEIELRAELGIVGDRYYAQKIHKNAAVTLIDAASLDEVVRVLDLPEPLDPHLARRNIALRGYPIDELAAHRAADGTRVGGRRFAVDSGAGSVVFQANRPANPCAWMDAVLAPGAMRALRGHGGIRATPLTSGVLRLGPAELTLLD</sequence>
<keyword evidence="3" id="KW-1185">Reference proteome</keyword>
<dbReference type="EMBL" id="SODF01000003">
    <property type="protein sequence ID" value="TDW15484.1"/>
    <property type="molecule type" value="Genomic_DNA"/>
</dbReference>
<dbReference type="Gene3D" id="2.40.33.20">
    <property type="entry name" value="PK beta-barrel domain-like"/>
    <property type="match status" value="1"/>
</dbReference>
<dbReference type="InterPro" id="IPR011037">
    <property type="entry name" value="Pyrv_Knase-like_insert_dom_sf"/>
</dbReference>
<feature type="domain" description="MOSC" evidence="1">
    <location>
        <begin position="30"/>
        <end position="178"/>
    </location>
</feature>